<proteinExistence type="predicted"/>
<protein>
    <recommendedName>
        <fullName evidence="4">DUF4283 domain-containing protein</fullName>
    </recommendedName>
</protein>
<name>A0AA36E149_LACSI</name>
<reference evidence="2" key="1">
    <citation type="submission" date="2023-04" db="EMBL/GenBank/DDBJ databases">
        <authorList>
            <person name="Vijverberg K."/>
            <person name="Xiong W."/>
            <person name="Schranz E."/>
        </authorList>
    </citation>
    <scope>NUCLEOTIDE SEQUENCE</scope>
</reference>
<feature type="region of interest" description="Disordered" evidence="1">
    <location>
        <begin position="400"/>
        <end position="421"/>
    </location>
</feature>
<sequence length="515" mass="56462">MESRNFGEVTFADVLCGKKQDQGIQQSTPPSPPHILPTHLQVDTDMECWIQKSTLIGETMSFSHLGHLPALMAIHSDITVDVKYVGGMSAILSFNSTVDATNFLENKNNQKDSFKWLKMGGDTNLVFQRITCVRIVGLPLKFWCNSNINAIVSNFGKVVAPFDGIKDRIDLSCIKLRILTYMKRKLNDEIIVPVNGRLISVAIVEYEEEPWIPFTFDSDDQPYEPELEEMESDVDGSDSDKDVANSNVEGSDSDKDVANSDVVMDEEEEGEIIETDNKAEDDNVGGMPENSNGDKPAALQVKMVPLKSPVTNAPTIIEESEHVTTCENQMDREEETPPGKNQEINTMVVSNVGSNNLMGDNENNQTDTVGPILFDSLSPTSLINKLAQIGSFAPFPKNNKIHTSGNLGSKIKDNYRSSNKRKRVRCSLSPQANSFPLFPPLTDEIETQNLQSEKPNNAPISDCNPQATNTIASCPFAAESEVTAAVGNLIGFNIEARNLVLGAILGNSGENVGFQ</sequence>
<evidence type="ECO:0000313" key="2">
    <source>
        <dbReference type="EMBL" id="CAI9279399.1"/>
    </source>
</evidence>
<dbReference type="EMBL" id="OX465080">
    <property type="protein sequence ID" value="CAI9279399.1"/>
    <property type="molecule type" value="Genomic_DNA"/>
</dbReference>
<dbReference type="Proteomes" id="UP001177003">
    <property type="component" value="Chromosome 4"/>
</dbReference>
<dbReference type="AlphaFoldDB" id="A0AA36E149"/>
<feature type="region of interest" description="Disordered" evidence="1">
    <location>
        <begin position="216"/>
        <end position="270"/>
    </location>
</feature>
<organism evidence="2 3">
    <name type="scientific">Lactuca saligna</name>
    <name type="common">Willowleaf lettuce</name>
    <dbReference type="NCBI Taxonomy" id="75948"/>
    <lineage>
        <taxon>Eukaryota</taxon>
        <taxon>Viridiplantae</taxon>
        <taxon>Streptophyta</taxon>
        <taxon>Embryophyta</taxon>
        <taxon>Tracheophyta</taxon>
        <taxon>Spermatophyta</taxon>
        <taxon>Magnoliopsida</taxon>
        <taxon>eudicotyledons</taxon>
        <taxon>Gunneridae</taxon>
        <taxon>Pentapetalae</taxon>
        <taxon>asterids</taxon>
        <taxon>campanulids</taxon>
        <taxon>Asterales</taxon>
        <taxon>Asteraceae</taxon>
        <taxon>Cichorioideae</taxon>
        <taxon>Cichorieae</taxon>
        <taxon>Lactucinae</taxon>
        <taxon>Lactuca</taxon>
    </lineage>
</organism>
<gene>
    <name evidence="2" type="ORF">LSALG_LOCUS19202</name>
</gene>
<keyword evidence="3" id="KW-1185">Reference proteome</keyword>
<accession>A0AA36E149</accession>
<dbReference type="PANTHER" id="PTHR34427">
    <property type="entry name" value="DUF4283 DOMAIN PROTEIN"/>
    <property type="match status" value="1"/>
</dbReference>
<evidence type="ECO:0008006" key="4">
    <source>
        <dbReference type="Google" id="ProtNLM"/>
    </source>
</evidence>
<evidence type="ECO:0000313" key="3">
    <source>
        <dbReference type="Proteomes" id="UP001177003"/>
    </source>
</evidence>
<dbReference type="PANTHER" id="PTHR34427:SF5">
    <property type="entry name" value="DUF4283 DOMAIN-CONTAINING PROTEIN"/>
    <property type="match status" value="1"/>
</dbReference>
<feature type="compositionally biased region" description="Acidic residues" evidence="1">
    <location>
        <begin position="217"/>
        <end position="237"/>
    </location>
</feature>
<evidence type="ECO:0000256" key="1">
    <source>
        <dbReference type="SAM" id="MobiDB-lite"/>
    </source>
</evidence>